<evidence type="ECO:0000313" key="3">
    <source>
        <dbReference type="Proteomes" id="UP000037122"/>
    </source>
</evidence>
<comment type="caution">
    <text evidence="2">The sequence shown here is derived from an EMBL/GenBank/DDBJ whole genome shotgun (WGS) entry which is preliminary data.</text>
</comment>
<organism evidence="2 3">
    <name type="scientific">Candidozyma auris</name>
    <name type="common">Yeast</name>
    <name type="synonym">Candida auris</name>
    <dbReference type="NCBI Taxonomy" id="498019"/>
    <lineage>
        <taxon>Eukaryota</taxon>
        <taxon>Fungi</taxon>
        <taxon>Dikarya</taxon>
        <taxon>Ascomycota</taxon>
        <taxon>Saccharomycotina</taxon>
        <taxon>Pichiomycetes</taxon>
        <taxon>Metschnikowiaceae</taxon>
        <taxon>Candidozyma</taxon>
    </lineage>
</organism>
<protein>
    <submittedName>
        <fullName evidence="2">Uncharacterized protein</fullName>
    </submittedName>
</protein>
<reference evidence="3" key="1">
    <citation type="journal article" date="2015" name="BMC Genomics">
        <title>Draft genome of a commonly misdiagnosed multidrug resistant pathogen Candida auris.</title>
        <authorList>
            <person name="Chatterjee S."/>
            <person name="Alampalli S.V."/>
            <person name="Nageshan R.K."/>
            <person name="Chettiar S.T."/>
            <person name="Joshi S."/>
            <person name="Tatu U.S."/>
        </authorList>
    </citation>
    <scope>NUCLEOTIDE SEQUENCE [LARGE SCALE GENOMIC DNA]</scope>
    <source>
        <strain evidence="3">6684</strain>
    </source>
</reference>
<proteinExistence type="predicted"/>
<sequence>MRQQLYGFGSRSAAPQWLPNEPSQANEKMSLGDNTRDTNNHIVIYRSMIAGEQKNGPKGGGSVISVNSGWPDLEPLHGGRPRGYRAMIPG</sequence>
<feature type="region of interest" description="Disordered" evidence="1">
    <location>
        <begin position="1"/>
        <end position="37"/>
    </location>
</feature>
<evidence type="ECO:0000313" key="2">
    <source>
        <dbReference type="EMBL" id="KND95456.1"/>
    </source>
</evidence>
<dbReference type="Proteomes" id="UP000037122">
    <property type="component" value="Unassembled WGS sequence"/>
</dbReference>
<feature type="region of interest" description="Disordered" evidence="1">
    <location>
        <begin position="69"/>
        <end position="90"/>
    </location>
</feature>
<dbReference type="EMBL" id="LGST01000074">
    <property type="protein sequence ID" value="KND95456.1"/>
    <property type="molecule type" value="Genomic_DNA"/>
</dbReference>
<gene>
    <name evidence="2" type="ORF">QG37_08276</name>
</gene>
<dbReference type="VEuPathDB" id="FungiDB:QG37_08276"/>
<evidence type="ECO:0000256" key="1">
    <source>
        <dbReference type="SAM" id="MobiDB-lite"/>
    </source>
</evidence>
<dbReference type="AlphaFoldDB" id="A0A0L0NMU5"/>
<accession>A0A0L0NMU5</accession>
<name>A0A0L0NMU5_CANAR</name>